<dbReference type="GO" id="GO:0042054">
    <property type="term" value="F:histone methyltransferase activity"/>
    <property type="evidence" value="ECO:0007669"/>
    <property type="project" value="InterPro"/>
</dbReference>
<dbReference type="GO" id="GO:0005634">
    <property type="term" value="C:nucleus"/>
    <property type="evidence" value="ECO:0007669"/>
    <property type="project" value="InterPro"/>
</dbReference>
<proteinExistence type="predicted"/>
<evidence type="ECO:0000313" key="10">
    <source>
        <dbReference type="EMBL" id="CDP18981.1"/>
    </source>
</evidence>
<keyword evidence="11" id="KW-1185">Reference proteome</keyword>
<reference evidence="11" key="1">
    <citation type="journal article" date="2014" name="Science">
        <title>The coffee genome provides insight into the convergent evolution of caffeine biosynthesis.</title>
        <authorList>
            <person name="Denoeud F."/>
            <person name="Carretero-Paulet L."/>
            <person name="Dereeper A."/>
            <person name="Droc G."/>
            <person name="Guyot R."/>
            <person name="Pietrella M."/>
            <person name="Zheng C."/>
            <person name="Alberti A."/>
            <person name="Anthony F."/>
            <person name="Aprea G."/>
            <person name="Aury J.M."/>
            <person name="Bento P."/>
            <person name="Bernard M."/>
            <person name="Bocs S."/>
            <person name="Campa C."/>
            <person name="Cenci A."/>
            <person name="Combes M.C."/>
            <person name="Crouzillat D."/>
            <person name="Da Silva C."/>
            <person name="Daddiego L."/>
            <person name="De Bellis F."/>
            <person name="Dussert S."/>
            <person name="Garsmeur O."/>
            <person name="Gayraud T."/>
            <person name="Guignon V."/>
            <person name="Jahn K."/>
            <person name="Jamilloux V."/>
            <person name="Joet T."/>
            <person name="Labadie K."/>
            <person name="Lan T."/>
            <person name="Leclercq J."/>
            <person name="Lepelley M."/>
            <person name="Leroy T."/>
            <person name="Li L.T."/>
            <person name="Librado P."/>
            <person name="Lopez L."/>
            <person name="Munoz A."/>
            <person name="Noel B."/>
            <person name="Pallavicini A."/>
            <person name="Perrotta G."/>
            <person name="Poncet V."/>
            <person name="Pot D."/>
            <person name="Priyono X."/>
            <person name="Rigoreau M."/>
            <person name="Rouard M."/>
            <person name="Rozas J."/>
            <person name="Tranchant-Dubreuil C."/>
            <person name="VanBuren R."/>
            <person name="Zhang Q."/>
            <person name="Andrade A.C."/>
            <person name="Argout X."/>
            <person name="Bertrand B."/>
            <person name="de Kochko A."/>
            <person name="Graziosi G."/>
            <person name="Henry R.J."/>
            <person name="Jayarama X."/>
            <person name="Ming R."/>
            <person name="Nagai C."/>
            <person name="Rounsley S."/>
            <person name="Sankoff D."/>
            <person name="Giuliano G."/>
            <person name="Albert V.A."/>
            <person name="Wincker P."/>
            <person name="Lashermes P."/>
        </authorList>
    </citation>
    <scope>NUCLEOTIDE SEQUENCE [LARGE SCALE GENOMIC DNA]</scope>
    <source>
        <strain evidence="11">cv. DH200-94</strain>
    </source>
</reference>
<dbReference type="InterPro" id="IPR003616">
    <property type="entry name" value="Post-SET_dom"/>
</dbReference>
<gene>
    <name evidence="10" type="ORF">GSCOC_T00001024001</name>
</gene>
<comment type="subcellular location">
    <subcellularLocation>
        <location evidence="1">Chromosome</location>
    </subcellularLocation>
</comment>
<feature type="domain" description="SET" evidence="7">
    <location>
        <begin position="457"/>
        <end position="607"/>
    </location>
</feature>
<dbReference type="AlphaFoldDB" id="A0A068VE18"/>
<keyword evidence="2" id="KW-0158">Chromosome</keyword>
<dbReference type="SMART" id="SM00468">
    <property type="entry name" value="PreSET"/>
    <property type="match status" value="1"/>
</dbReference>
<protein>
    <recommendedName>
        <fullName evidence="12">Histone-lysine N-methyltransferase</fullName>
    </recommendedName>
</protein>
<feature type="domain" description="Post-SET" evidence="9">
    <location>
        <begin position="621"/>
        <end position="637"/>
    </location>
</feature>
<dbReference type="STRING" id="49390.A0A068VE18"/>
<dbReference type="PROSITE" id="PS50280">
    <property type="entry name" value="SET"/>
    <property type="match status" value="1"/>
</dbReference>
<dbReference type="Pfam" id="PF05033">
    <property type="entry name" value="Pre-SET"/>
    <property type="match status" value="1"/>
</dbReference>
<dbReference type="PANTHER" id="PTHR45660">
    <property type="entry name" value="HISTONE-LYSINE N-METHYLTRANSFERASE SETMAR"/>
    <property type="match status" value="1"/>
</dbReference>
<name>A0A068VE18_COFCA</name>
<dbReference type="GO" id="GO:0003690">
    <property type="term" value="F:double-stranded DNA binding"/>
    <property type="evidence" value="ECO:0007669"/>
    <property type="project" value="TreeGrafter"/>
</dbReference>
<dbReference type="GO" id="GO:0005694">
    <property type="term" value="C:chromosome"/>
    <property type="evidence" value="ECO:0007669"/>
    <property type="project" value="UniProtKB-SubCell"/>
</dbReference>
<evidence type="ECO:0000313" key="11">
    <source>
        <dbReference type="Proteomes" id="UP000295252"/>
    </source>
</evidence>
<dbReference type="SMART" id="SM00508">
    <property type="entry name" value="PostSET"/>
    <property type="match status" value="1"/>
</dbReference>
<evidence type="ECO:0000256" key="2">
    <source>
        <dbReference type="ARBA" id="ARBA00022454"/>
    </source>
</evidence>
<evidence type="ECO:0000256" key="3">
    <source>
        <dbReference type="ARBA" id="ARBA00022603"/>
    </source>
</evidence>
<dbReference type="PROSITE" id="PS50868">
    <property type="entry name" value="POST_SET"/>
    <property type="match status" value="1"/>
</dbReference>
<feature type="region of interest" description="Disordered" evidence="6">
    <location>
        <begin position="222"/>
        <end position="261"/>
    </location>
</feature>
<dbReference type="EMBL" id="HG739407">
    <property type="protein sequence ID" value="CDP18981.1"/>
    <property type="molecule type" value="Genomic_DNA"/>
</dbReference>
<evidence type="ECO:0000259" key="8">
    <source>
        <dbReference type="PROSITE" id="PS50867"/>
    </source>
</evidence>
<dbReference type="OrthoDB" id="5792673at2759"/>
<dbReference type="GO" id="GO:0008270">
    <property type="term" value="F:zinc ion binding"/>
    <property type="evidence" value="ECO:0007669"/>
    <property type="project" value="InterPro"/>
</dbReference>
<dbReference type="PhylomeDB" id="A0A068VE18"/>
<dbReference type="InterPro" id="IPR051357">
    <property type="entry name" value="H3K9_HMTase_SUVAR3-9"/>
</dbReference>
<evidence type="ECO:0000259" key="7">
    <source>
        <dbReference type="PROSITE" id="PS50280"/>
    </source>
</evidence>
<keyword evidence="4" id="KW-0808">Transferase</keyword>
<evidence type="ECO:0000256" key="6">
    <source>
        <dbReference type="SAM" id="MobiDB-lite"/>
    </source>
</evidence>
<evidence type="ECO:0000256" key="4">
    <source>
        <dbReference type="ARBA" id="ARBA00022679"/>
    </source>
</evidence>
<dbReference type="Gene3D" id="2.170.270.10">
    <property type="entry name" value="SET domain"/>
    <property type="match status" value="1"/>
</dbReference>
<evidence type="ECO:0008006" key="12">
    <source>
        <dbReference type="Google" id="ProtNLM"/>
    </source>
</evidence>
<dbReference type="Pfam" id="PF00856">
    <property type="entry name" value="SET"/>
    <property type="match status" value="1"/>
</dbReference>
<evidence type="ECO:0000256" key="1">
    <source>
        <dbReference type="ARBA" id="ARBA00004286"/>
    </source>
</evidence>
<dbReference type="SMART" id="SM00317">
    <property type="entry name" value="SET"/>
    <property type="match status" value="1"/>
</dbReference>
<dbReference type="Gramene" id="CDP18981">
    <property type="protein sequence ID" value="CDP18981"/>
    <property type="gene ID" value="GSCOC_T00001024001"/>
</dbReference>
<evidence type="ECO:0000256" key="5">
    <source>
        <dbReference type="ARBA" id="ARBA00022691"/>
    </source>
</evidence>
<feature type="domain" description="Pre-SET" evidence="8">
    <location>
        <begin position="392"/>
        <end position="454"/>
    </location>
</feature>
<dbReference type="Proteomes" id="UP000295252">
    <property type="component" value="Chromosome III"/>
</dbReference>
<dbReference type="InParanoid" id="A0A068VE18"/>
<dbReference type="SUPFAM" id="SSF82199">
    <property type="entry name" value="SET domain"/>
    <property type="match status" value="1"/>
</dbReference>
<dbReference type="PANTHER" id="PTHR45660:SF95">
    <property type="entry name" value="SU(VAR)3-9-4-LIKE PROTEIN-RELATED"/>
    <property type="match status" value="1"/>
</dbReference>
<feature type="compositionally biased region" description="Low complexity" evidence="6">
    <location>
        <begin position="236"/>
        <end position="247"/>
    </location>
</feature>
<dbReference type="InterPro" id="IPR046341">
    <property type="entry name" value="SET_dom_sf"/>
</dbReference>
<sequence>MEKHTPPGKIALKVPEIENWRPRGTVATTGEKSEEGEEVGRLCCDSTLFVHSQKLLAFGFSSISPFFHPHYPLKSIDLLQNLMDSKQLFTDGEIQSQASPTTTARVKRAVLLDKCSGQRQRRCSPRLKDIPQSKRPYYGTSLKVSRQQQLLHQQHHNDDDHAFHAGVQDAGCNLNHVIQVNDVDVDVDVNVNVNVNVNGEPTIPATKLEYKSAYVEKGDPLDEISQNAAGGDSVNDSGTTSLDDTSSAGNEAGDLQCTPAEASNNNLLQSYSLSLRGDGKSSHAMVKATTGTFDAHHLQPVQGEQIMQNKEEGNLQNDTRDLNPTVFFTKKHTLVASPKLRGMLLVDISGGQEEIKIPVINLVDDTPFAATGFTYSRSIQVAENVDLPPNADGCRCKGNCIHPKFCACARLNDSKFPYVRHNGGRLRKAKDVVFECGPNCGCGPDCINRISQRGIKYQLEVFRTLDRGWAVRTKDFIPSGAPVCEYVGILRRTDELDKVDVNDYIFEIDCLHTIKGIEGRERRFGAVSASLCDNIEKIEDGYLEKTPEFCIDANHIGNVSRFVNHSCEPNLFVQCILSSHHDFRLARIVLFAARSISPWQELTYDYGYPLDSVIGSDGEVKVQPCYCGAEDCRKRLY</sequence>
<dbReference type="GO" id="GO:0032259">
    <property type="term" value="P:methylation"/>
    <property type="evidence" value="ECO:0007669"/>
    <property type="project" value="UniProtKB-KW"/>
</dbReference>
<dbReference type="InterPro" id="IPR001214">
    <property type="entry name" value="SET_dom"/>
</dbReference>
<organism evidence="10 11">
    <name type="scientific">Coffea canephora</name>
    <name type="common">Robusta coffee</name>
    <dbReference type="NCBI Taxonomy" id="49390"/>
    <lineage>
        <taxon>Eukaryota</taxon>
        <taxon>Viridiplantae</taxon>
        <taxon>Streptophyta</taxon>
        <taxon>Embryophyta</taxon>
        <taxon>Tracheophyta</taxon>
        <taxon>Spermatophyta</taxon>
        <taxon>Magnoliopsida</taxon>
        <taxon>eudicotyledons</taxon>
        <taxon>Gunneridae</taxon>
        <taxon>Pentapetalae</taxon>
        <taxon>asterids</taxon>
        <taxon>lamiids</taxon>
        <taxon>Gentianales</taxon>
        <taxon>Rubiaceae</taxon>
        <taxon>Ixoroideae</taxon>
        <taxon>Gardenieae complex</taxon>
        <taxon>Bertiereae - Coffeeae clade</taxon>
        <taxon>Coffeeae</taxon>
        <taxon>Coffea</taxon>
    </lineage>
</organism>
<dbReference type="InterPro" id="IPR007728">
    <property type="entry name" value="Pre-SET_dom"/>
</dbReference>
<keyword evidence="5" id="KW-0949">S-adenosyl-L-methionine</keyword>
<dbReference type="PROSITE" id="PS50867">
    <property type="entry name" value="PRE_SET"/>
    <property type="match status" value="1"/>
</dbReference>
<accession>A0A068VE18</accession>
<keyword evidence="3" id="KW-0489">Methyltransferase</keyword>
<evidence type="ECO:0000259" key="9">
    <source>
        <dbReference type="PROSITE" id="PS50868"/>
    </source>
</evidence>